<evidence type="ECO:0000313" key="2">
    <source>
        <dbReference type="Proteomes" id="UP000663879"/>
    </source>
</evidence>
<reference evidence="1" key="1">
    <citation type="submission" date="2021-02" db="EMBL/GenBank/DDBJ databases">
        <authorList>
            <person name="Nowell W R."/>
        </authorList>
    </citation>
    <scope>NUCLEOTIDE SEQUENCE</scope>
    <source>
        <strain evidence="1">Ploen Becks lab</strain>
    </source>
</reference>
<gene>
    <name evidence="1" type="ORF">OXX778_LOCUS21828</name>
</gene>
<proteinExistence type="predicted"/>
<name>A0A814Q799_9BILA</name>
<comment type="caution">
    <text evidence="1">The sequence shown here is derived from an EMBL/GenBank/DDBJ whole genome shotgun (WGS) entry which is preliminary data.</text>
</comment>
<dbReference type="EMBL" id="CAJNOC010008453">
    <property type="protein sequence ID" value="CAF1115853.1"/>
    <property type="molecule type" value="Genomic_DNA"/>
</dbReference>
<dbReference type="OrthoDB" id="10523719at2759"/>
<dbReference type="Proteomes" id="UP000663879">
    <property type="component" value="Unassembled WGS sequence"/>
</dbReference>
<accession>A0A814Q799</accession>
<evidence type="ECO:0000313" key="1">
    <source>
        <dbReference type="EMBL" id="CAF1115853.1"/>
    </source>
</evidence>
<sequence length="94" mass="11335">MVYSNLVYIPNSKTDPRCIGCQIQHCFVCEHIYREKTRPISQQDWNLQTPETARSRETQYSRPPILKPTYVKPSETAKPVDKKVKKKWYWCYYF</sequence>
<dbReference type="AlphaFoldDB" id="A0A814Q799"/>
<protein>
    <submittedName>
        <fullName evidence="1">Uncharacterized protein</fullName>
    </submittedName>
</protein>
<keyword evidence="2" id="KW-1185">Reference proteome</keyword>
<organism evidence="1 2">
    <name type="scientific">Brachionus calyciflorus</name>
    <dbReference type="NCBI Taxonomy" id="104777"/>
    <lineage>
        <taxon>Eukaryota</taxon>
        <taxon>Metazoa</taxon>
        <taxon>Spiralia</taxon>
        <taxon>Gnathifera</taxon>
        <taxon>Rotifera</taxon>
        <taxon>Eurotatoria</taxon>
        <taxon>Monogononta</taxon>
        <taxon>Pseudotrocha</taxon>
        <taxon>Ploima</taxon>
        <taxon>Brachionidae</taxon>
        <taxon>Brachionus</taxon>
    </lineage>
</organism>